<dbReference type="InterPro" id="IPR029384">
    <property type="entry name" value="Speriolin_C"/>
</dbReference>
<dbReference type="GO" id="GO:0005813">
    <property type="term" value="C:centrosome"/>
    <property type="evidence" value="ECO:0007669"/>
    <property type="project" value="TreeGrafter"/>
</dbReference>
<proteinExistence type="predicted"/>
<keyword evidence="4" id="KW-1185">Reference proteome</keyword>
<dbReference type="Ensembl" id="ENSSLUT00000013071.1">
    <property type="protein sequence ID" value="ENSSLUP00000012640.1"/>
    <property type="gene ID" value="ENSSLUG00000006005.1"/>
</dbReference>
<dbReference type="PANTHER" id="PTHR22192">
    <property type="entry name" value="SPERIOLIN"/>
    <property type="match status" value="1"/>
</dbReference>
<dbReference type="Pfam" id="PF15059">
    <property type="entry name" value="Speriolin_C"/>
    <property type="match status" value="1"/>
</dbReference>
<protein>
    <submittedName>
        <fullName evidence="3">Speriolin-like protein</fullName>
    </submittedName>
</protein>
<sequence length="279" mass="32490">MDLEQTINGLLSKNEQLEQENNLLKSMFSVVQENTDLWRARMQGFNNDALEELPVCSFPGRHPSSLLQNTSNERQFRKDLQQTRLIHEQRTSSPVDFKSFLQSSVHTDTSEKAEIQTCQADFPLEVKGPYRLLGEIAYQLDRRILSHVFQSHRRLYGFTLLNFPEKIREVSTHPLTGKVDEGYQLHLTQRYADLMERLNQLGYKLKLHPSFTEFIVNAYGILKERPGENSTQTIDYNNSDFLRKQIMTTAPRKLQRDLLLVLTCLCDMAEKDGRPLLLW</sequence>
<feature type="coiled-coil region" evidence="1">
    <location>
        <begin position="7"/>
        <end position="34"/>
    </location>
</feature>
<reference evidence="3" key="2">
    <citation type="submission" date="2025-09" db="UniProtKB">
        <authorList>
            <consortium name="Ensembl"/>
        </authorList>
    </citation>
    <scope>IDENTIFICATION</scope>
</reference>
<dbReference type="GeneID" id="116049413"/>
<organism evidence="3 4">
    <name type="scientific">Sander lucioperca</name>
    <name type="common">Pike-perch</name>
    <name type="synonym">Perca lucioperca</name>
    <dbReference type="NCBI Taxonomy" id="283035"/>
    <lineage>
        <taxon>Eukaryota</taxon>
        <taxon>Metazoa</taxon>
        <taxon>Chordata</taxon>
        <taxon>Craniata</taxon>
        <taxon>Vertebrata</taxon>
        <taxon>Euteleostomi</taxon>
        <taxon>Actinopterygii</taxon>
        <taxon>Neopterygii</taxon>
        <taxon>Teleostei</taxon>
        <taxon>Neoteleostei</taxon>
        <taxon>Acanthomorphata</taxon>
        <taxon>Eupercaria</taxon>
        <taxon>Perciformes</taxon>
        <taxon>Percoidei</taxon>
        <taxon>Percidae</taxon>
        <taxon>Luciopercinae</taxon>
        <taxon>Sander</taxon>
    </lineage>
</organism>
<dbReference type="AlphaFoldDB" id="A0A8C9XLI5"/>
<dbReference type="KEGG" id="sluc:116049413"/>
<evidence type="ECO:0000313" key="3">
    <source>
        <dbReference type="Ensembl" id="ENSSLUP00000012640.1"/>
    </source>
</evidence>
<evidence type="ECO:0000313" key="4">
    <source>
        <dbReference type="Proteomes" id="UP000694568"/>
    </source>
</evidence>
<feature type="domain" description="Speriolin C-terminal" evidence="2">
    <location>
        <begin position="132"/>
        <end position="279"/>
    </location>
</feature>
<dbReference type="OrthoDB" id="6114770at2759"/>
<dbReference type="PANTHER" id="PTHR22192:SF17">
    <property type="entry name" value="SPERIOLIN-LIKE PROTEIN"/>
    <property type="match status" value="1"/>
</dbReference>
<reference evidence="3" key="1">
    <citation type="submission" date="2025-08" db="UniProtKB">
        <authorList>
            <consortium name="Ensembl"/>
        </authorList>
    </citation>
    <scope>IDENTIFICATION</scope>
</reference>
<accession>A0A8C9XLI5</accession>
<evidence type="ECO:0000259" key="2">
    <source>
        <dbReference type="Pfam" id="PF15059"/>
    </source>
</evidence>
<dbReference type="RefSeq" id="XP_031154900.1">
    <property type="nucleotide sequence ID" value="XM_031299040.2"/>
</dbReference>
<name>A0A8C9XLI5_SANLU</name>
<evidence type="ECO:0000256" key="1">
    <source>
        <dbReference type="SAM" id="Coils"/>
    </source>
</evidence>
<keyword evidence="1" id="KW-0175">Coiled coil</keyword>
<dbReference type="GeneTree" id="ENSGT00520000055666"/>
<gene>
    <name evidence="3" type="primary">LOC116049413</name>
</gene>
<dbReference type="InterPro" id="IPR026715">
    <property type="entry name" value="SPATC1"/>
</dbReference>
<dbReference type="Proteomes" id="UP000694568">
    <property type="component" value="Unplaced"/>
</dbReference>